<evidence type="ECO:0000256" key="5">
    <source>
        <dbReference type="ARBA" id="ARBA00022859"/>
    </source>
</evidence>
<sequence>MKKHKDVPLSFPQERPLCVSEGVMAADDWDPLACAVCLEAPSAPVSLPCRHTFCKECINRYWDHSGVSSCPQCRRTFTPRPTLLEKSMKAPCPGDEGPGGHPGGTFGSMKHFLTRLATFCEAHLQPHYEKDLFRNPPDCQSGGYKEVGPCGSPEGATASVQMPPQVSIPEIHQMIQEKRLQLEKTRRVMETIKMSAEREAQETERSFAELVSCAEDAQVKVTAWIRERAGREVGKAEAVTEGLEKEIKELERGDVMGVGRLLPVQRSHSVSAPHGDEKSLNMALHTDIPCAALRKDLSRLRERLEEIIAGWTAGIPNTVTEVPASEPMTPELRSGADVPVVMELPTSVPTPCELQSRADFIAYSCLLKLDQCTANEHLQVAERNRSVVWRGESHSCPDHPARFDRYLQVLCLEPLTGPHSYWEVERQGRGAAIAVAYKTISRKGWSSACRLGGNRKSWSLLCLDSTYAAWHDNQETEITAPRCSRIGVYVDHHSGTLAFYSISDTMTILHRFQASFTEPLYPAFGVYRGSSVTISQLVSAEQ</sequence>
<dbReference type="GO" id="GO:0016874">
    <property type="term" value="F:ligase activity"/>
    <property type="evidence" value="ECO:0007669"/>
    <property type="project" value="UniProtKB-KW"/>
</dbReference>
<feature type="non-terminal residue" evidence="9">
    <location>
        <position position="1"/>
    </location>
</feature>
<keyword evidence="2" id="KW-0479">Metal-binding</keyword>
<gene>
    <name evidence="9" type="primary">Trim25_53</name>
    <name evidence="9" type="ORF">GTO96_0010996</name>
</gene>
<keyword evidence="10" id="KW-1185">Reference proteome</keyword>
<dbReference type="InterPro" id="IPR013320">
    <property type="entry name" value="ConA-like_dom_sf"/>
</dbReference>
<dbReference type="Gene3D" id="2.60.120.920">
    <property type="match status" value="1"/>
</dbReference>
<keyword evidence="5" id="KW-0391">Immunity</keyword>
<dbReference type="SUPFAM" id="SSF57850">
    <property type="entry name" value="RING/U-box"/>
    <property type="match status" value="1"/>
</dbReference>
<dbReference type="GO" id="GO:0005737">
    <property type="term" value="C:cytoplasm"/>
    <property type="evidence" value="ECO:0007669"/>
    <property type="project" value="UniProtKB-SubCell"/>
</dbReference>
<dbReference type="Pfam" id="PF13765">
    <property type="entry name" value="PRY"/>
    <property type="match status" value="1"/>
</dbReference>
<dbReference type="InterPro" id="IPR058030">
    <property type="entry name" value="TRIM8/14/16/25/29/45/65_CC"/>
</dbReference>
<organism evidence="9 10">
    <name type="scientific">Polypterus senegalus</name>
    <name type="common">Senegal bichir</name>
    <dbReference type="NCBI Taxonomy" id="55291"/>
    <lineage>
        <taxon>Eukaryota</taxon>
        <taxon>Metazoa</taxon>
        <taxon>Chordata</taxon>
        <taxon>Craniata</taxon>
        <taxon>Vertebrata</taxon>
        <taxon>Euteleostomi</taxon>
        <taxon>Actinopterygii</taxon>
        <taxon>Polypteriformes</taxon>
        <taxon>Polypteridae</taxon>
        <taxon>Polypterus</taxon>
    </lineage>
</organism>
<feature type="domain" description="RING-type" evidence="7">
    <location>
        <begin position="34"/>
        <end position="74"/>
    </location>
</feature>
<reference evidence="9 10" key="1">
    <citation type="journal article" date="2021" name="Cell">
        <title>Tracing the genetic footprints of vertebrate landing in non-teleost ray-finned fishes.</title>
        <authorList>
            <person name="Bi X."/>
            <person name="Wang K."/>
            <person name="Yang L."/>
            <person name="Pan H."/>
            <person name="Jiang H."/>
            <person name="Wei Q."/>
            <person name="Fang M."/>
            <person name="Yu H."/>
            <person name="Zhu C."/>
            <person name="Cai Y."/>
            <person name="He Y."/>
            <person name="Gan X."/>
            <person name="Zeng H."/>
            <person name="Yu D."/>
            <person name="Zhu Y."/>
            <person name="Jiang H."/>
            <person name="Qiu Q."/>
            <person name="Yang H."/>
            <person name="Zhang Y.E."/>
            <person name="Wang W."/>
            <person name="Zhu M."/>
            <person name="He S."/>
            <person name="Zhang G."/>
        </authorList>
    </citation>
    <scope>NUCLEOTIDE SEQUENCE [LARGE SCALE GENOMIC DNA]</scope>
    <source>
        <strain evidence="9">Bchr_013</strain>
    </source>
</reference>
<dbReference type="AlphaFoldDB" id="A0A8X8BMD6"/>
<name>A0A8X8BMD6_POLSE</name>
<dbReference type="Proteomes" id="UP000886611">
    <property type="component" value="Unassembled WGS sequence"/>
</dbReference>
<dbReference type="SMART" id="SM00589">
    <property type="entry name" value="PRY"/>
    <property type="match status" value="1"/>
</dbReference>
<dbReference type="SUPFAM" id="SSF49899">
    <property type="entry name" value="Concanavalin A-like lectins/glucanases"/>
    <property type="match status" value="1"/>
</dbReference>
<dbReference type="PROSITE" id="PS50089">
    <property type="entry name" value="ZF_RING_2"/>
    <property type="match status" value="1"/>
</dbReference>
<dbReference type="OrthoDB" id="6105938at2759"/>
<dbReference type="InterPro" id="IPR017907">
    <property type="entry name" value="Znf_RING_CS"/>
</dbReference>
<keyword evidence="3 6" id="KW-0863">Zinc-finger</keyword>
<keyword evidence="9" id="KW-0436">Ligase</keyword>
<dbReference type="InterPro" id="IPR003879">
    <property type="entry name" value="Butyrophylin_SPRY"/>
</dbReference>
<dbReference type="InterPro" id="IPR051051">
    <property type="entry name" value="E3_ubiq-ligase_TRIM/RNF"/>
</dbReference>
<dbReference type="Gene3D" id="3.30.40.10">
    <property type="entry name" value="Zinc/RING finger domain, C3HC4 (zinc finger)"/>
    <property type="match status" value="1"/>
</dbReference>
<comment type="caution">
    <text evidence="9">The sequence shown here is derived from an EMBL/GenBank/DDBJ whole genome shotgun (WGS) entry which is preliminary data.</text>
</comment>
<dbReference type="InterPro" id="IPR043136">
    <property type="entry name" value="B30.2/SPRY_sf"/>
</dbReference>
<feature type="domain" description="B30.2/SPRY" evidence="8">
    <location>
        <begin position="346"/>
        <end position="542"/>
    </location>
</feature>
<dbReference type="InterPro" id="IPR001841">
    <property type="entry name" value="Znf_RING"/>
</dbReference>
<evidence type="ECO:0000256" key="1">
    <source>
        <dbReference type="ARBA" id="ARBA00022588"/>
    </source>
</evidence>
<evidence type="ECO:0000313" key="9">
    <source>
        <dbReference type="EMBL" id="KAG2460841.1"/>
    </source>
</evidence>
<feature type="non-terminal residue" evidence="9">
    <location>
        <position position="542"/>
    </location>
</feature>
<evidence type="ECO:0000259" key="7">
    <source>
        <dbReference type="PROSITE" id="PS50089"/>
    </source>
</evidence>
<dbReference type="InterPro" id="IPR006574">
    <property type="entry name" value="PRY"/>
</dbReference>
<dbReference type="PRINTS" id="PR01407">
    <property type="entry name" value="BUTYPHLNCDUF"/>
</dbReference>
<dbReference type="InterPro" id="IPR013083">
    <property type="entry name" value="Znf_RING/FYVE/PHD"/>
</dbReference>
<dbReference type="SMART" id="SM00449">
    <property type="entry name" value="SPRY"/>
    <property type="match status" value="1"/>
</dbReference>
<protein>
    <submittedName>
        <fullName evidence="9">TRI25 ligase</fullName>
    </submittedName>
</protein>
<dbReference type="GO" id="GO:0008270">
    <property type="term" value="F:zinc ion binding"/>
    <property type="evidence" value="ECO:0007669"/>
    <property type="project" value="UniProtKB-KW"/>
</dbReference>
<evidence type="ECO:0000256" key="6">
    <source>
        <dbReference type="PROSITE-ProRule" id="PRU00175"/>
    </source>
</evidence>
<dbReference type="InterPro" id="IPR003877">
    <property type="entry name" value="SPRY_dom"/>
</dbReference>
<dbReference type="Pfam" id="PF00622">
    <property type="entry name" value="SPRY"/>
    <property type="match status" value="1"/>
</dbReference>
<dbReference type="PROSITE" id="PS50188">
    <property type="entry name" value="B302_SPRY"/>
    <property type="match status" value="1"/>
</dbReference>
<proteinExistence type="predicted"/>
<evidence type="ECO:0000256" key="2">
    <source>
        <dbReference type="ARBA" id="ARBA00022723"/>
    </source>
</evidence>
<dbReference type="PANTHER" id="PTHR25465">
    <property type="entry name" value="B-BOX DOMAIN CONTAINING"/>
    <property type="match status" value="1"/>
</dbReference>
<dbReference type="PROSITE" id="PS00518">
    <property type="entry name" value="ZF_RING_1"/>
    <property type="match status" value="1"/>
</dbReference>
<dbReference type="EMBL" id="JAATIS010004753">
    <property type="protein sequence ID" value="KAG2460841.1"/>
    <property type="molecule type" value="Genomic_DNA"/>
</dbReference>
<keyword evidence="4" id="KW-0862">Zinc</keyword>
<evidence type="ECO:0000256" key="4">
    <source>
        <dbReference type="ARBA" id="ARBA00022833"/>
    </source>
</evidence>
<dbReference type="GO" id="GO:0045087">
    <property type="term" value="P:innate immune response"/>
    <property type="evidence" value="ECO:0007669"/>
    <property type="project" value="UniProtKB-KW"/>
</dbReference>
<evidence type="ECO:0000313" key="10">
    <source>
        <dbReference type="Proteomes" id="UP000886611"/>
    </source>
</evidence>
<dbReference type="InterPro" id="IPR001870">
    <property type="entry name" value="B30.2/SPRY"/>
</dbReference>
<dbReference type="PANTHER" id="PTHR25465:SF5">
    <property type="entry name" value="E3 UBIQUITIN_ISG15 LIGASE TRIM25-RELATED"/>
    <property type="match status" value="1"/>
</dbReference>
<dbReference type="Pfam" id="PF25600">
    <property type="entry name" value="TRIM_CC"/>
    <property type="match status" value="1"/>
</dbReference>
<keyword evidence="1" id="KW-0399">Innate immunity</keyword>
<evidence type="ECO:0000259" key="8">
    <source>
        <dbReference type="PROSITE" id="PS50188"/>
    </source>
</evidence>
<evidence type="ECO:0000256" key="3">
    <source>
        <dbReference type="ARBA" id="ARBA00022771"/>
    </source>
</evidence>
<dbReference type="SMART" id="SM00184">
    <property type="entry name" value="RING"/>
    <property type="match status" value="1"/>
</dbReference>
<dbReference type="Pfam" id="PF13920">
    <property type="entry name" value="zf-C3HC4_3"/>
    <property type="match status" value="1"/>
</dbReference>
<dbReference type="CDD" id="cd16040">
    <property type="entry name" value="SPRY_PRY_SNTX"/>
    <property type="match status" value="1"/>
</dbReference>
<accession>A0A8X8BMD6</accession>